<dbReference type="Proteomes" id="UP001604335">
    <property type="component" value="Unassembled WGS sequence"/>
</dbReference>
<organism evidence="2 3">
    <name type="scientific">Limnothrix redekei LRLZ20PSL1</name>
    <dbReference type="NCBI Taxonomy" id="3112953"/>
    <lineage>
        <taxon>Bacteria</taxon>
        <taxon>Bacillati</taxon>
        <taxon>Cyanobacteriota</taxon>
        <taxon>Cyanophyceae</taxon>
        <taxon>Pseudanabaenales</taxon>
        <taxon>Pseudanabaenaceae</taxon>
        <taxon>Limnothrix</taxon>
    </lineage>
</organism>
<keyword evidence="3" id="KW-1185">Reference proteome</keyword>
<dbReference type="EMBL" id="JAZAQF010000069">
    <property type="protein sequence ID" value="MFG3818225.1"/>
    <property type="molecule type" value="Genomic_DNA"/>
</dbReference>
<proteinExistence type="predicted"/>
<protein>
    <recommendedName>
        <fullName evidence="4">ATP-binding protein</fullName>
    </recommendedName>
</protein>
<name>A0ABW7CDL6_9CYAN</name>
<comment type="caution">
    <text evidence="2">The sequence shown here is derived from an EMBL/GenBank/DDBJ whole genome shotgun (WGS) entry which is preliminary data.</text>
</comment>
<accession>A0ABW7CDL6</accession>
<sequence length="1180" mass="133821">MNSKVLGHYFHLHRRYSRSINLERDFDHLETLEGYVLTERAESTLQRIVMAWGQSSDSRAWTLTGNYGTGKSAFAQYLAALSRPQNSPEREIALAIARQCLGTNTNELKNLEQNLPLDGLWLGIATGRREPLSHTIIRALSQGADLCWANSNRPSVALELTDWAVEIDTSRSIQQKVEISDKQVLDLLRRVLEESQKDLFLVIDELGKNLEFTAQHQGTRDLYLLQQIAEFKAKPKSSKNKSSRIFLLGLLHQSFAGYSDRLATIEQSEWAKVQGRFEDISFTESPNQMTRLIGQAIDRSKADPILCAVREQASTWQSTLKTALGEYDLSESMIAEAYPLHPITAIVLPLLCTRYAQNDRSLFTFLTGDEPHGFCEFLRQTVVFNYSLPTFTLDRLYDYFVESVSGLASRVNLQRWVEVQSLIQDARDRDPDLLKLLKTIGVLNLATTTGTLRARPELVALALCDRPDDSSEQAIWLERINRLQEQGIITYRRQLDELRIWQGSDFDVEGAIYKQVEQDRLPLAKSLATVRPLKPVVAQRHLHDTGNLRYFEQCYGDTTTNWQRLGCSFSTSDGLVLYWIDETLPQNVPAKTADGKPLIVVEVAKVDLLRTRAREVKALQQVNKAPELTSDSVARHEVRYRLQEAERLLDDTMLLALGWAGEQLACWILGERKQVQHIQAFRAAVSDVCDRTYDQAWQLDNELINRRELTTQGAKARRLLIEAMLSHASAPRLGLTGYGPEVAMYYSVLDSTGIHRQEQGLWGFFPPLENSGLVTVWKAIEQFCCAAVTERRSLADLYIQLEQPPYGLKRGAIPVVLAAILLHRAEDFAVYKDDGFVAVLGPEHFELLVKDPARFSVKYFELLGLRSVVFRELEVALRSKRAEPLPGVRNFSLLAIAKPLFSFVKQLNKYVLQTRHISPEAQQVLQVLQQAQEPDEVLFTALPKACGLQPIAAGVAADEDMAREFKRALVACLRELNVAYDRLLERCQTCLLEALGVRGEARYLREDIRVRSRHLLPGCLEPTLKRFLKAAVDESLDDRAWLEALTMVVADKPPRSWTDDDAVQFEVKLSDLARRFKNLEAVQSSTEAQREGFEAVRLTITRTDGREVNQVVWVDRRESEVLDRLIAEILQNSGLSDNSRLQQALLARLGERVLSPEENDQVAKARKKRHNLPHEQSETS</sequence>
<evidence type="ECO:0000313" key="3">
    <source>
        <dbReference type="Proteomes" id="UP001604335"/>
    </source>
</evidence>
<reference evidence="3" key="1">
    <citation type="journal article" date="2024" name="Algal Res.">
        <title>Biochemical, toxicological and genomic investigation of a high-biomass producing Limnothrix strain isolated from Italian shallow drinking water reservoir.</title>
        <authorList>
            <person name="Simonazzi M."/>
            <person name="Shishido T.K."/>
            <person name="Delbaje E."/>
            <person name="Wahlsten M."/>
            <person name="Fewer D.P."/>
            <person name="Sivonen K."/>
            <person name="Pezzolesi L."/>
            <person name="Pistocchi R."/>
        </authorList>
    </citation>
    <scope>NUCLEOTIDE SEQUENCE [LARGE SCALE GENOMIC DNA]</scope>
    <source>
        <strain evidence="3">LRLZ20PSL1</strain>
    </source>
</reference>
<dbReference type="RefSeq" id="WP_393013370.1">
    <property type="nucleotide sequence ID" value="NZ_JAZAQF010000069.1"/>
</dbReference>
<evidence type="ECO:0000313" key="2">
    <source>
        <dbReference type="EMBL" id="MFG3818225.1"/>
    </source>
</evidence>
<feature type="region of interest" description="Disordered" evidence="1">
    <location>
        <begin position="1156"/>
        <end position="1180"/>
    </location>
</feature>
<gene>
    <name evidence="2" type="ORF">VPK24_11310</name>
</gene>
<evidence type="ECO:0000256" key="1">
    <source>
        <dbReference type="SAM" id="MobiDB-lite"/>
    </source>
</evidence>
<evidence type="ECO:0008006" key="4">
    <source>
        <dbReference type="Google" id="ProtNLM"/>
    </source>
</evidence>